<evidence type="ECO:0000313" key="3">
    <source>
        <dbReference type="Proteomes" id="UP000053144"/>
    </source>
</evidence>
<feature type="compositionally biased region" description="Basic residues" evidence="1">
    <location>
        <begin position="1"/>
        <end position="11"/>
    </location>
</feature>
<name>A0A0L9VQ54_PHAAN</name>
<sequence>MANSRRPRRRTAGASSSRSRDVRPASIEGWISDQEKHADFANFWQECRLMEVKFISSPWGPGLQSLASLPIISTTSSTETHNRQLLVGAFKKRVCIEGELTQAIQAIDTEIGETTFRQMGFVVRGRVIIHKDDDHQNDEDDDMDAHMAEPVGAATPSEAGPSTMPSSFSLSMEEYFANLSKQLEDMSLAHQACFDELIEM</sequence>
<dbReference type="Gramene" id="KOM56879">
    <property type="protein sequence ID" value="KOM56879"/>
    <property type="gene ID" value="LR48_Vigan10g277100"/>
</dbReference>
<evidence type="ECO:0000256" key="1">
    <source>
        <dbReference type="SAM" id="MobiDB-lite"/>
    </source>
</evidence>
<feature type="region of interest" description="Disordered" evidence="1">
    <location>
        <begin position="1"/>
        <end position="21"/>
    </location>
</feature>
<dbReference type="AlphaFoldDB" id="A0A0L9VQ54"/>
<dbReference type="EMBL" id="CM003380">
    <property type="protein sequence ID" value="KOM56879.1"/>
    <property type="molecule type" value="Genomic_DNA"/>
</dbReference>
<protein>
    <submittedName>
        <fullName evidence="2">Uncharacterized protein</fullName>
    </submittedName>
</protein>
<organism evidence="2 3">
    <name type="scientific">Phaseolus angularis</name>
    <name type="common">Azuki bean</name>
    <name type="synonym">Vigna angularis</name>
    <dbReference type="NCBI Taxonomy" id="3914"/>
    <lineage>
        <taxon>Eukaryota</taxon>
        <taxon>Viridiplantae</taxon>
        <taxon>Streptophyta</taxon>
        <taxon>Embryophyta</taxon>
        <taxon>Tracheophyta</taxon>
        <taxon>Spermatophyta</taxon>
        <taxon>Magnoliopsida</taxon>
        <taxon>eudicotyledons</taxon>
        <taxon>Gunneridae</taxon>
        <taxon>Pentapetalae</taxon>
        <taxon>rosids</taxon>
        <taxon>fabids</taxon>
        <taxon>Fabales</taxon>
        <taxon>Fabaceae</taxon>
        <taxon>Papilionoideae</taxon>
        <taxon>50 kb inversion clade</taxon>
        <taxon>NPAAA clade</taxon>
        <taxon>indigoferoid/millettioid clade</taxon>
        <taxon>Phaseoleae</taxon>
        <taxon>Vigna</taxon>
    </lineage>
</organism>
<evidence type="ECO:0000313" key="2">
    <source>
        <dbReference type="EMBL" id="KOM56879.1"/>
    </source>
</evidence>
<gene>
    <name evidence="2" type="ORF">LR48_Vigan10g277100</name>
</gene>
<proteinExistence type="predicted"/>
<dbReference type="Proteomes" id="UP000053144">
    <property type="component" value="Chromosome 10"/>
</dbReference>
<accession>A0A0L9VQ54</accession>
<reference evidence="3" key="1">
    <citation type="journal article" date="2015" name="Proc. Natl. Acad. Sci. U.S.A.">
        <title>Genome sequencing of adzuki bean (Vigna angularis) provides insight into high starch and low fat accumulation and domestication.</title>
        <authorList>
            <person name="Yang K."/>
            <person name="Tian Z."/>
            <person name="Chen C."/>
            <person name="Luo L."/>
            <person name="Zhao B."/>
            <person name="Wang Z."/>
            <person name="Yu L."/>
            <person name="Li Y."/>
            <person name="Sun Y."/>
            <person name="Li W."/>
            <person name="Chen Y."/>
            <person name="Li Y."/>
            <person name="Zhang Y."/>
            <person name="Ai D."/>
            <person name="Zhao J."/>
            <person name="Shang C."/>
            <person name="Ma Y."/>
            <person name="Wu B."/>
            <person name="Wang M."/>
            <person name="Gao L."/>
            <person name="Sun D."/>
            <person name="Zhang P."/>
            <person name="Guo F."/>
            <person name="Wang W."/>
            <person name="Li Y."/>
            <person name="Wang J."/>
            <person name="Varshney R.K."/>
            <person name="Wang J."/>
            <person name="Ling H.Q."/>
            <person name="Wan P."/>
        </authorList>
    </citation>
    <scope>NUCLEOTIDE SEQUENCE</scope>
    <source>
        <strain evidence="3">cv. Jingnong 6</strain>
    </source>
</reference>